<dbReference type="EMBL" id="JABBYC010000015">
    <property type="protein sequence ID" value="MBL0886733.1"/>
    <property type="molecule type" value="Genomic_DNA"/>
</dbReference>
<comment type="caution">
    <text evidence="2">The sequence shown here is derived from an EMBL/GenBank/DDBJ whole genome shotgun (WGS) entry which is preliminary data.</text>
</comment>
<dbReference type="InterPro" id="IPR000835">
    <property type="entry name" value="HTH_MarR-typ"/>
</dbReference>
<gene>
    <name evidence="2" type="ORF">HGK34_10685</name>
</gene>
<dbReference type="InterPro" id="IPR039422">
    <property type="entry name" value="MarR/SlyA-like"/>
</dbReference>
<dbReference type="Pfam" id="PF01047">
    <property type="entry name" value="MarR"/>
    <property type="match status" value="1"/>
</dbReference>
<dbReference type="Gene3D" id="1.10.10.10">
    <property type="entry name" value="Winged helix-like DNA-binding domain superfamily/Winged helix DNA-binding domain"/>
    <property type="match status" value="1"/>
</dbReference>
<sequence>MEPKGIPGLNAEESTAWMSLMAMTMWLPAALDVQLSRDEGISNFEYGALAALAQNECRSMRIKDLARMANGTFPRLSKMIDRFEKQGWVIRRPDPDDGRATRAVLTAEGLRKVAVATPAHIALARELVFDQLTSEQVEQLTTITQKVFRAAGPDGACASRMT</sequence>
<evidence type="ECO:0000313" key="2">
    <source>
        <dbReference type="EMBL" id="MBL0886733.1"/>
    </source>
</evidence>
<evidence type="ECO:0000259" key="1">
    <source>
        <dbReference type="PROSITE" id="PS50995"/>
    </source>
</evidence>
<dbReference type="InterPro" id="IPR036388">
    <property type="entry name" value="WH-like_DNA-bd_sf"/>
</dbReference>
<dbReference type="PANTHER" id="PTHR33164">
    <property type="entry name" value="TRANSCRIPTIONAL REGULATOR, MARR FAMILY"/>
    <property type="match status" value="1"/>
</dbReference>
<dbReference type="SMART" id="SM00347">
    <property type="entry name" value="HTH_MARR"/>
    <property type="match status" value="1"/>
</dbReference>
<organism evidence="2 3">
    <name type="scientific">Myceligenerans indicum</name>
    <dbReference type="NCBI Taxonomy" id="2593663"/>
    <lineage>
        <taxon>Bacteria</taxon>
        <taxon>Bacillati</taxon>
        <taxon>Actinomycetota</taxon>
        <taxon>Actinomycetes</taxon>
        <taxon>Micrococcales</taxon>
        <taxon>Promicromonosporaceae</taxon>
        <taxon>Myceligenerans</taxon>
    </lineage>
</organism>
<name>A0ABS1LKM9_9MICO</name>
<dbReference type="RefSeq" id="WP_201846997.1">
    <property type="nucleotide sequence ID" value="NZ_JABBYC010000015.1"/>
</dbReference>
<dbReference type="PROSITE" id="PS50995">
    <property type="entry name" value="HTH_MARR_2"/>
    <property type="match status" value="1"/>
</dbReference>
<feature type="domain" description="HTH marR-type" evidence="1">
    <location>
        <begin position="13"/>
        <end position="149"/>
    </location>
</feature>
<dbReference type="SUPFAM" id="SSF46785">
    <property type="entry name" value="Winged helix' DNA-binding domain"/>
    <property type="match status" value="1"/>
</dbReference>
<dbReference type="PANTHER" id="PTHR33164:SF99">
    <property type="entry name" value="MARR FAMILY REGULATORY PROTEIN"/>
    <property type="match status" value="1"/>
</dbReference>
<dbReference type="PRINTS" id="PR00598">
    <property type="entry name" value="HTHMARR"/>
</dbReference>
<dbReference type="Proteomes" id="UP000675409">
    <property type="component" value="Unassembled WGS sequence"/>
</dbReference>
<proteinExistence type="predicted"/>
<keyword evidence="3" id="KW-1185">Reference proteome</keyword>
<accession>A0ABS1LKM9</accession>
<evidence type="ECO:0000313" key="3">
    <source>
        <dbReference type="Proteomes" id="UP000675409"/>
    </source>
</evidence>
<dbReference type="InterPro" id="IPR036390">
    <property type="entry name" value="WH_DNA-bd_sf"/>
</dbReference>
<protein>
    <submittedName>
        <fullName evidence="2">MarR family transcriptional regulator</fullName>
    </submittedName>
</protein>
<reference evidence="2 3" key="1">
    <citation type="journal article" date="2021" name="Arch. Microbiol.">
        <title>Myceligenerans indicum sp. nov., an actinobacterium isolated from mangrove sediment of Sundarbans, India.</title>
        <authorList>
            <person name="Asha K."/>
            <person name="Bhadury P."/>
        </authorList>
    </citation>
    <scope>NUCLEOTIDE SEQUENCE [LARGE SCALE GENOMIC DNA]</scope>
    <source>
        <strain evidence="2 3">I2</strain>
    </source>
</reference>